<comment type="caution">
    <text evidence="1">The sequence shown here is derived from an EMBL/GenBank/DDBJ whole genome shotgun (WGS) entry which is preliminary data.</text>
</comment>
<dbReference type="EMBL" id="JAAAHW010007477">
    <property type="protein sequence ID" value="KAF9948028.1"/>
    <property type="molecule type" value="Genomic_DNA"/>
</dbReference>
<keyword evidence="2" id="KW-1185">Reference proteome</keyword>
<feature type="non-terminal residue" evidence="1">
    <location>
        <position position="93"/>
    </location>
</feature>
<name>A0A9P6IUK4_9FUNG</name>
<sequence>MSLTPPEMISATSRALSLPEIVFEILACLEAQAELCPQPVQSTLRACTLVNRTWFFDATIFLYRNPYIRNGRDSEVKINALVRTLNTTNRGLY</sequence>
<evidence type="ECO:0000313" key="1">
    <source>
        <dbReference type="EMBL" id="KAF9948028.1"/>
    </source>
</evidence>
<proteinExistence type="predicted"/>
<accession>A0A9P6IUK4</accession>
<organism evidence="1 2">
    <name type="scientific">Modicella reniformis</name>
    <dbReference type="NCBI Taxonomy" id="1440133"/>
    <lineage>
        <taxon>Eukaryota</taxon>
        <taxon>Fungi</taxon>
        <taxon>Fungi incertae sedis</taxon>
        <taxon>Mucoromycota</taxon>
        <taxon>Mortierellomycotina</taxon>
        <taxon>Mortierellomycetes</taxon>
        <taxon>Mortierellales</taxon>
        <taxon>Mortierellaceae</taxon>
        <taxon>Modicella</taxon>
    </lineage>
</organism>
<dbReference type="Proteomes" id="UP000749646">
    <property type="component" value="Unassembled WGS sequence"/>
</dbReference>
<gene>
    <name evidence="1" type="ORF">BGZ65_008356</name>
</gene>
<dbReference type="AlphaFoldDB" id="A0A9P6IUK4"/>
<protein>
    <submittedName>
        <fullName evidence="1">Uncharacterized protein</fullName>
    </submittedName>
</protein>
<evidence type="ECO:0000313" key="2">
    <source>
        <dbReference type="Proteomes" id="UP000749646"/>
    </source>
</evidence>
<reference evidence="1" key="1">
    <citation type="journal article" date="2020" name="Fungal Divers.">
        <title>Resolving the Mortierellaceae phylogeny through synthesis of multi-gene phylogenetics and phylogenomics.</title>
        <authorList>
            <person name="Vandepol N."/>
            <person name="Liber J."/>
            <person name="Desiro A."/>
            <person name="Na H."/>
            <person name="Kennedy M."/>
            <person name="Barry K."/>
            <person name="Grigoriev I.V."/>
            <person name="Miller A.N."/>
            <person name="O'Donnell K."/>
            <person name="Stajich J.E."/>
            <person name="Bonito G."/>
        </authorList>
    </citation>
    <scope>NUCLEOTIDE SEQUENCE</scope>
    <source>
        <strain evidence="1">MES-2147</strain>
    </source>
</reference>